<dbReference type="EMBL" id="FOGT01000001">
    <property type="protein sequence ID" value="SER43003.1"/>
    <property type="molecule type" value="Genomic_DNA"/>
</dbReference>
<dbReference type="AlphaFoldDB" id="A0A1H9P601"/>
<sequence length="119" mass="14272">MTEDEQKKLHLQTNKLKELNNEAYGYFKLYSEGEKAADFIETVKPFADQVKEELDEWKPLALEWIKWKKPPYLHPEQIDQMAENFEILSVTCFQKDTKRKKLTERYKSIEYTLSLILQP</sequence>
<dbReference type="Gene3D" id="1.20.120.440">
    <property type="entry name" value="YppE-like"/>
    <property type="match status" value="1"/>
</dbReference>
<keyword evidence="2" id="KW-1185">Reference proteome</keyword>
<evidence type="ECO:0000313" key="2">
    <source>
        <dbReference type="Proteomes" id="UP000198571"/>
    </source>
</evidence>
<dbReference type="Pfam" id="PF08807">
    <property type="entry name" value="DUF1798"/>
    <property type="match status" value="1"/>
</dbReference>
<dbReference type="RefSeq" id="WP_093047084.1">
    <property type="nucleotide sequence ID" value="NZ_FOGT01000001.1"/>
</dbReference>
<dbReference type="InterPro" id="IPR014913">
    <property type="entry name" value="YppE-like"/>
</dbReference>
<organism evidence="1 2">
    <name type="scientific">Salipaludibacillus aurantiacus</name>
    <dbReference type="NCBI Taxonomy" id="1601833"/>
    <lineage>
        <taxon>Bacteria</taxon>
        <taxon>Bacillati</taxon>
        <taxon>Bacillota</taxon>
        <taxon>Bacilli</taxon>
        <taxon>Bacillales</taxon>
        <taxon>Bacillaceae</taxon>
    </lineage>
</organism>
<reference evidence="2" key="1">
    <citation type="submission" date="2016-10" db="EMBL/GenBank/DDBJ databases">
        <authorList>
            <person name="Varghese N."/>
            <person name="Submissions S."/>
        </authorList>
    </citation>
    <scope>NUCLEOTIDE SEQUENCE [LARGE SCALE GENOMIC DNA]</scope>
    <source>
        <strain evidence="2">S9</strain>
    </source>
</reference>
<gene>
    <name evidence="1" type="ORF">SAMN05518684_101139</name>
</gene>
<dbReference type="InterPro" id="IPR023351">
    <property type="entry name" value="YppE-like_sf"/>
</dbReference>
<accession>A0A1H9P601</accession>
<proteinExistence type="predicted"/>
<dbReference type="SUPFAM" id="SSF140415">
    <property type="entry name" value="YppE-like"/>
    <property type="match status" value="1"/>
</dbReference>
<dbReference type="OrthoDB" id="2361079at2"/>
<evidence type="ECO:0008006" key="3">
    <source>
        <dbReference type="Google" id="ProtNLM"/>
    </source>
</evidence>
<dbReference type="STRING" id="1601833.SAMN05518684_101139"/>
<name>A0A1H9P601_9BACI</name>
<dbReference type="Proteomes" id="UP000198571">
    <property type="component" value="Unassembled WGS sequence"/>
</dbReference>
<protein>
    <recommendedName>
        <fullName evidence="3">DUF1798 family protein</fullName>
    </recommendedName>
</protein>
<evidence type="ECO:0000313" key="1">
    <source>
        <dbReference type="EMBL" id="SER43003.1"/>
    </source>
</evidence>